<reference evidence="3 4" key="1">
    <citation type="journal article" date="2024" name="Microbiol. Resour. Announc.">
        <title>Genome annotations for the ascomycete fungi Trichoderma harzianum, Trichoderma aggressivum, and Purpureocillium lilacinum.</title>
        <authorList>
            <person name="Beijen E.P.W."/>
            <person name="Ohm R.A."/>
        </authorList>
    </citation>
    <scope>NUCLEOTIDE SEQUENCE [LARGE SCALE GENOMIC DNA]</scope>
    <source>
        <strain evidence="3 4">CBS 150709</strain>
    </source>
</reference>
<evidence type="ECO:0000313" key="3">
    <source>
        <dbReference type="EMBL" id="KAK4085779.1"/>
    </source>
</evidence>
<feature type="region of interest" description="Disordered" evidence="1">
    <location>
        <begin position="690"/>
        <end position="715"/>
    </location>
</feature>
<sequence>MSGLPAGMQIEAVIMLAFMLGASFDARGVGPHVQELSRHAYQSAHGVDGTVDTSKSQDRFRGGGVRRDMTGKQTNTWRAPPPAFSWSLPLSLSMGPPSDERPREDEEGGVGGEAQGRHENDGVAARLEAAAQEAVLVLCGEELALALVAAVDGDEQDGDAVGGEEGADGVELLGEDLEDDEGEGELPEGGAHVGALEGALRGADLDEPACQGSTMSDPEISLCNLGTGRPAGVSCLGGPPRLQPDWGVPPVRLIDTVVEEERERGDDEPETWWPVRADRAPRPPRTCRRCRCGVGARSLNSSQVEALLPRLHLARRRGIRSSGKAPFGTVAAAAALASVVSPTEGGRAATTIVCVVTKRWWLVVAVEGSCIRRRLEPTLALPRPLCPLPTAHCPLPTAHCPLPTGRRRGPTLGLAPGRCRAHAMPPGKDLSGLRPPAFSNTHHLRLQYRTLPAIKALRGLQKAYHHCAGRTSKALRGMGLSSQVAGGKPCHAMSQFNLVLHGGIAYFPRPSGKFLHGAPMATHGGGEPDLLPPNFVSPSIISWSAEGLRGHVPCGVFGSDIACPALRMSKVKPCAVTRRQCALRPSRCAGGRDVLHRSRNAPLRLQQRIGHLRNVRSVALRLDVEQLRAPRALAMQIVGELPPAKRLFVARADITTCPAHPHHLNGSALIGQGLPNAHIEPIDLSVIKAPKGAKQTTGRTGSSRAMEDAAAGMAG</sequence>
<keyword evidence="4" id="KW-1185">Reference proteome</keyword>
<feature type="compositionally biased region" description="Polar residues" evidence="1">
    <location>
        <begin position="694"/>
        <end position="703"/>
    </location>
</feature>
<feature type="chain" id="PRO_5046458650" evidence="2">
    <location>
        <begin position="24"/>
        <end position="715"/>
    </location>
</feature>
<feature type="compositionally biased region" description="Basic and acidic residues" evidence="1">
    <location>
        <begin position="55"/>
        <end position="70"/>
    </location>
</feature>
<evidence type="ECO:0000256" key="1">
    <source>
        <dbReference type="SAM" id="MobiDB-lite"/>
    </source>
</evidence>
<proteinExistence type="predicted"/>
<dbReference type="Proteomes" id="UP001287286">
    <property type="component" value="Unassembled WGS sequence"/>
</dbReference>
<evidence type="ECO:0000313" key="4">
    <source>
        <dbReference type="Proteomes" id="UP001287286"/>
    </source>
</evidence>
<accession>A0ABR0BP42</accession>
<name>A0ABR0BP42_PURLI</name>
<comment type="caution">
    <text evidence="3">The sequence shown here is derived from an EMBL/GenBank/DDBJ whole genome shotgun (WGS) entry which is preliminary data.</text>
</comment>
<evidence type="ECO:0000256" key="2">
    <source>
        <dbReference type="SAM" id="SignalP"/>
    </source>
</evidence>
<protein>
    <submittedName>
        <fullName evidence="3">Uncharacterized protein</fullName>
    </submittedName>
</protein>
<feature type="compositionally biased region" description="Low complexity" evidence="1">
    <location>
        <begin position="85"/>
        <end position="97"/>
    </location>
</feature>
<feature type="signal peptide" evidence="2">
    <location>
        <begin position="1"/>
        <end position="23"/>
    </location>
</feature>
<organism evidence="3 4">
    <name type="scientific">Purpureocillium lilacinum</name>
    <name type="common">Paecilomyces lilacinus</name>
    <dbReference type="NCBI Taxonomy" id="33203"/>
    <lineage>
        <taxon>Eukaryota</taxon>
        <taxon>Fungi</taxon>
        <taxon>Dikarya</taxon>
        <taxon>Ascomycota</taxon>
        <taxon>Pezizomycotina</taxon>
        <taxon>Sordariomycetes</taxon>
        <taxon>Hypocreomycetidae</taxon>
        <taxon>Hypocreales</taxon>
        <taxon>Ophiocordycipitaceae</taxon>
        <taxon>Purpureocillium</taxon>
    </lineage>
</organism>
<keyword evidence="2" id="KW-0732">Signal</keyword>
<gene>
    <name evidence="3" type="ORF">Purlil1_9939</name>
</gene>
<feature type="region of interest" description="Disordered" evidence="1">
    <location>
        <begin position="47"/>
        <end position="117"/>
    </location>
</feature>
<dbReference type="EMBL" id="JAWRVI010000047">
    <property type="protein sequence ID" value="KAK4085779.1"/>
    <property type="molecule type" value="Genomic_DNA"/>
</dbReference>